<proteinExistence type="inferred from homology"/>
<evidence type="ECO:0000256" key="8">
    <source>
        <dbReference type="ARBA" id="ARBA00023004"/>
    </source>
</evidence>
<dbReference type="InterPro" id="IPR012910">
    <property type="entry name" value="Plug_dom"/>
</dbReference>
<dbReference type="PROSITE" id="PS52016">
    <property type="entry name" value="TONB_DEPENDENT_REC_3"/>
    <property type="match status" value="1"/>
</dbReference>
<evidence type="ECO:0000259" key="19">
    <source>
        <dbReference type="Pfam" id="PF00593"/>
    </source>
</evidence>
<dbReference type="EMBL" id="RVHM01000084">
    <property type="protein sequence ID" value="MLV00223.1"/>
    <property type="molecule type" value="Genomic_DNA"/>
</dbReference>
<dbReference type="InterPro" id="IPR010105">
    <property type="entry name" value="TonB_sidphr_rcpt"/>
</dbReference>
<evidence type="ECO:0000313" key="21">
    <source>
        <dbReference type="EMBL" id="MLV00223.1"/>
    </source>
</evidence>
<dbReference type="CDD" id="cd01347">
    <property type="entry name" value="ligand_gated_channel"/>
    <property type="match status" value="1"/>
</dbReference>
<dbReference type="GO" id="GO:0038023">
    <property type="term" value="F:signaling receptor activity"/>
    <property type="evidence" value="ECO:0007669"/>
    <property type="project" value="InterPro"/>
</dbReference>
<keyword evidence="4 14" id="KW-1134">Transmembrane beta strand</keyword>
<dbReference type="GO" id="GO:0009279">
    <property type="term" value="C:cell outer membrane"/>
    <property type="evidence" value="ECO:0007669"/>
    <property type="project" value="UniProtKB-SubCell"/>
</dbReference>
<dbReference type="InterPro" id="IPR037066">
    <property type="entry name" value="Plug_dom_sf"/>
</dbReference>
<keyword evidence="7 18" id="KW-0732">Signal</keyword>
<keyword evidence="8" id="KW-0408">Iron</keyword>
<feature type="domain" description="TonB-dependent receptor plug" evidence="20">
    <location>
        <begin position="87"/>
        <end position="185"/>
    </location>
</feature>
<feature type="short sequence motif" description="TonB C-terminal box" evidence="16">
    <location>
        <begin position="709"/>
        <end position="726"/>
    </location>
</feature>
<evidence type="ECO:0000256" key="1">
    <source>
        <dbReference type="ARBA" id="ARBA00004571"/>
    </source>
</evidence>
<evidence type="ECO:0000256" key="17">
    <source>
        <dbReference type="RuleBase" id="RU003357"/>
    </source>
</evidence>
<dbReference type="PROSITE" id="PS00430">
    <property type="entry name" value="TONB_DEPENDENT_REC_1"/>
    <property type="match status" value="1"/>
</dbReference>
<evidence type="ECO:0000256" key="18">
    <source>
        <dbReference type="SAM" id="SignalP"/>
    </source>
</evidence>
<protein>
    <submittedName>
        <fullName evidence="21">TonB-dependent receptor</fullName>
    </submittedName>
</protein>
<evidence type="ECO:0000256" key="3">
    <source>
        <dbReference type="ARBA" id="ARBA00022448"/>
    </source>
</evidence>
<evidence type="ECO:0000256" key="4">
    <source>
        <dbReference type="ARBA" id="ARBA00022452"/>
    </source>
</evidence>
<evidence type="ECO:0000259" key="20">
    <source>
        <dbReference type="Pfam" id="PF07715"/>
    </source>
</evidence>
<dbReference type="AlphaFoldDB" id="A0A3R0YJT8"/>
<dbReference type="PROSITE" id="PS01156">
    <property type="entry name" value="TONB_DEPENDENT_REC_2"/>
    <property type="match status" value="1"/>
</dbReference>
<dbReference type="Pfam" id="PF00593">
    <property type="entry name" value="TonB_dep_Rec_b-barrel"/>
    <property type="match status" value="1"/>
</dbReference>
<dbReference type="Gene3D" id="2.170.130.10">
    <property type="entry name" value="TonB-dependent receptor, plug domain"/>
    <property type="match status" value="1"/>
</dbReference>
<dbReference type="PANTHER" id="PTHR32552:SF82">
    <property type="entry name" value="FCUA PROTEIN"/>
    <property type="match status" value="1"/>
</dbReference>
<evidence type="ECO:0000256" key="5">
    <source>
        <dbReference type="ARBA" id="ARBA00022496"/>
    </source>
</evidence>
<accession>A0A3R0YJT8</accession>
<keyword evidence="9" id="KW-0406">Ion transport</keyword>
<dbReference type="NCBIfam" id="TIGR01783">
    <property type="entry name" value="TonB-siderophor"/>
    <property type="match status" value="1"/>
</dbReference>
<evidence type="ECO:0000256" key="6">
    <source>
        <dbReference type="ARBA" id="ARBA00022692"/>
    </source>
</evidence>
<dbReference type="GO" id="GO:0015344">
    <property type="term" value="F:siderophore uptake transmembrane transporter activity"/>
    <property type="evidence" value="ECO:0007669"/>
    <property type="project" value="TreeGrafter"/>
</dbReference>
<evidence type="ECO:0000256" key="13">
    <source>
        <dbReference type="ARBA" id="ARBA00023237"/>
    </source>
</evidence>
<evidence type="ECO:0000256" key="9">
    <source>
        <dbReference type="ARBA" id="ARBA00023065"/>
    </source>
</evidence>
<keyword evidence="3 14" id="KW-0813">Transport</keyword>
<evidence type="ECO:0000256" key="14">
    <source>
        <dbReference type="PROSITE-ProRule" id="PRU01360"/>
    </source>
</evidence>
<evidence type="ECO:0000256" key="11">
    <source>
        <dbReference type="ARBA" id="ARBA00023136"/>
    </source>
</evidence>
<dbReference type="PANTHER" id="PTHR32552">
    <property type="entry name" value="FERRICHROME IRON RECEPTOR-RELATED"/>
    <property type="match status" value="1"/>
</dbReference>
<evidence type="ECO:0000256" key="15">
    <source>
        <dbReference type="PROSITE-ProRule" id="PRU10143"/>
    </source>
</evidence>
<comment type="caution">
    <text evidence="21">The sequence shown here is derived from an EMBL/GenBank/DDBJ whole genome shotgun (WGS) entry which is preliminary data.</text>
</comment>
<reference evidence="21" key="1">
    <citation type="submission" date="2018-07" db="EMBL/GenBank/DDBJ databases">
        <authorList>
            <person name="Ashton P.M."/>
            <person name="Dallman T."/>
            <person name="Nair S."/>
            <person name="De Pinna E."/>
            <person name="Peters T."/>
            <person name="Grant K."/>
        </authorList>
    </citation>
    <scope>NUCLEOTIDE SEQUENCE [LARGE SCALE GENOMIC DNA]</scope>
    <source>
        <strain evidence="21">157339</strain>
    </source>
</reference>
<sequence>MNTRNIRHRFRLNGMTLALAVALPAILASQTVCAETKADARTSNTQKATKSQKEETIQVIASPGDYSATSTLKAPVSTGALGTASALDTPFSVSTVTEKDIQDKQISSARDIFLDDASVTSRNASYSNFGSQFFVRGISSGWNAYINGMPVTSVSQETSPEMFERVDVLKGATGFMYGFGEPGGVMNYVLKQPTKETKLDITTGYRRIGVFSQSIDAGGRGGADDRFGFRLNLVNEKGSLPVRDARISRQSIGLGLEAKLVPDATLYGNLIYGKRYIKNPSASSFNISQFSSEGGRLPSTVRINKLQAHVGDGLIDDRSLFSQAGVKWDLTDNWKIQTDYVFQKNEEHFVSPTPFLTNRDGDYNMKVYDNKIFNINQVVQSLVQGRVDTWFIGHEITAGIFGRTYKSARSSDAFFGEIGQGNIFESTKIDYHKKSMSSPSSYDKTTEHALFISDRIIFNENWEFLTGIRHTKYKQNSVSRPEDYNKTVNTPTLALIFKPEASTSIYTSYVEALEQGAVVGQQFKNANTMLPPLKSKQYEIGVKTDQNRWSATAALFRIERGAEYANADNMWVQDGEERYQGLELAGKVIISKNVDLSASTMWLDPTYRNVAPSKNIEGKTVAGVPRFQSIVELGWIPDILPDLRTSLRWRHEGSASADEQNNIRVPSHDLIDLYVNYDTDALGRPVTARFGVTNLTDKKYWGVAGGYNGIFVGEPRTFMANVSVRF</sequence>
<evidence type="ECO:0000256" key="2">
    <source>
        <dbReference type="ARBA" id="ARBA00009810"/>
    </source>
</evidence>
<keyword evidence="5" id="KW-0410">Iron transport</keyword>
<keyword evidence="6 14" id="KW-0812">Transmembrane</keyword>
<dbReference type="InterPro" id="IPR010916">
    <property type="entry name" value="TonB_box_CS"/>
</dbReference>
<feature type="short sequence motif" description="TonB box" evidence="15">
    <location>
        <begin position="56"/>
        <end position="62"/>
    </location>
</feature>
<evidence type="ECO:0000256" key="10">
    <source>
        <dbReference type="ARBA" id="ARBA00023077"/>
    </source>
</evidence>
<organism evidence="21">
    <name type="scientific">Salmonella enterica I</name>
    <dbReference type="NCBI Taxonomy" id="59201"/>
    <lineage>
        <taxon>Bacteria</taxon>
        <taxon>Pseudomonadati</taxon>
        <taxon>Pseudomonadota</taxon>
        <taxon>Gammaproteobacteria</taxon>
        <taxon>Enterobacterales</taxon>
        <taxon>Enterobacteriaceae</taxon>
        <taxon>Salmonella</taxon>
    </lineage>
</organism>
<feature type="domain" description="TonB-dependent receptor-like beta-barrel" evidence="19">
    <location>
        <begin position="266"/>
        <end position="695"/>
    </location>
</feature>
<comment type="subcellular location">
    <subcellularLocation>
        <location evidence="1 14">Cell outer membrane</location>
        <topology evidence="1 14">Multi-pass membrane protein</topology>
    </subcellularLocation>
</comment>
<keyword evidence="13 14" id="KW-0998">Cell outer membrane</keyword>
<dbReference type="Pfam" id="PF07715">
    <property type="entry name" value="Plug"/>
    <property type="match status" value="1"/>
</dbReference>
<keyword evidence="11 14" id="KW-0472">Membrane</keyword>
<dbReference type="SUPFAM" id="SSF56935">
    <property type="entry name" value="Porins"/>
    <property type="match status" value="1"/>
</dbReference>
<evidence type="ECO:0000256" key="12">
    <source>
        <dbReference type="ARBA" id="ARBA00023170"/>
    </source>
</evidence>
<evidence type="ECO:0000256" key="7">
    <source>
        <dbReference type="ARBA" id="ARBA00022729"/>
    </source>
</evidence>
<comment type="similarity">
    <text evidence="2 14 17">Belongs to the TonB-dependent receptor family.</text>
</comment>
<evidence type="ECO:0000256" key="16">
    <source>
        <dbReference type="PROSITE-ProRule" id="PRU10144"/>
    </source>
</evidence>
<keyword evidence="12 21" id="KW-0675">Receptor</keyword>
<dbReference type="InterPro" id="IPR000531">
    <property type="entry name" value="Beta-barrel_TonB"/>
</dbReference>
<dbReference type="InterPro" id="IPR036942">
    <property type="entry name" value="Beta-barrel_TonB_sf"/>
</dbReference>
<dbReference type="InterPro" id="IPR039426">
    <property type="entry name" value="TonB-dep_rcpt-like"/>
</dbReference>
<dbReference type="Gene3D" id="2.40.170.20">
    <property type="entry name" value="TonB-dependent receptor, beta-barrel domain"/>
    <property type="match status" value="1"/>
</dbReference>
<keyword evidence="10 15" id="KW-0798">TonB box</keyword>
<feature type="signal peptide" evidence="18">
    <location>
        <begin position="1"/>
        <end position="34"/>
    </location>
</feature>
<dbReference type="Proteomes" id="UP000885374">
    <property type="component" value="Unassembled WGS sequence"/>
</dbReference>
<gene>
    <name evidence="21" type="ORF">DRU74_26750</name>
</gene>
<name>A0A3R0YJT8_SALET</name>
<feature type="chain" id="PRO_5018670532" evidence="18">
    <location>
        <begin position="35"/>
        <end position="726"/>
    </location>
</feature>
<dbReference type="InterPro" id="IPR010917">
    <property type="entry name" value="TonB_rcpt_CS"/>
</dbReference>
<dbReference type="GO" id="GO:0015891">
    <property type="term" value="P:siderophore transport"/>
    <property type="evidence" value="ECO:0007669"/>
    <property type="project" value="InterPro"/>
</dbReference>